<evidence type="ECO:0000256" key="6">
    <source>
        <dbReference type="ARBA" id="ARBA00023180"/>
    </source>
</evidence>
<keyword evidence="4 9" id="KW-0732">Signal</keyword>
<feature type="compositionally biased region" description="Polar residues" evidence="8">
    <location>
        <begin position="1201"/>
        <end position="1210"/>
    </location>
</feature>
<name>A0ABR0CG48_PURLI</name>
<feature type="region of interest" description="Disordered" evidence="8">
    <location>
        <begin position="402"/>
        <end position="432"/>
    </location>
</feature>
<dbReference type="InterPro" id="IPR014480">
    <property type="entry name" value="Mannan-1_6-alpha_mannosidase"/>
</dbReference>
<dbReference type="InterPro" id="IPR008928">
    <property type="entry name" value="6-hairpin_glycosidase_sf"/>
</dbReference>
<feature type="region of interest" description="Disordered" evidence="8">
    <location>
        <begin position="882"/>
        <end position="958"/>
    </location>
</feature>
<accession>A0ABR0CG48</accession>
<comment type="catalytic activity">
    <reaction evidence="1">
        <text>Random hydrolysis of (1-&gt;6)-alpha-D-mannosidic linkages in unbranched (1-&gt;6)-mannans.</text>
        <dbReference type="EC" id="3.2.1.101"/>
    </reaction>
</comment>
<sequence>MKRSFTPAVAAALLSAATLTAGQTSPFSVDTDDAILKSAGTLAWDMLQYYKGNLSGQTPGILPGPPPAGDYYWWEGGAMWGTLIDYWAWTGDSSYNDLIMQAMQFQIGENKAYMPHNVTASLGNDDQGFWGMSAMAAAEMKFPNPPSDRPGWLALAQAVFNTQASPDRHDDTCGGGLRWQIPFANNGYNYKNSIANGCFFNIGARLYRYTGNKTFEDWAVKTWDWMEKVNFIDNETYAIYDGGNVGNNCTDINKAQFSYNNGVFALGAAFMWNATEDDQWKTRTNRLIEHGLKTFFPDGVAVEISCENAGTCTTDMLTFKGFVHRWYATITQIAPFTASTILPVLKKSAAAAVSQCTGGDLGRQCGFKWASGKYDGKTGAGQEMSVLAAVSSQLIGKKPVAAPVTSKTGGTSEGNPNAGSGGDDFQKEEKPITTGDRAGAGILTAVVLGSACGMFGDGRRDGVLFGVTGPGLRQMLSLKLYEYRYILSSRMRRLGSPLSSLPKPERTGETDALKSDWREMLCARAILVNFGAVDGDPADGVCRASSRDVTVPQAATIRHDSFTPHAHKHSPIFSIRTSNMADKEPIRVVICGKSEEVGRGIIAGLQPEVEGKPIHSMTHTVSQQLLLRREILRTLVTGGTHRLTSARVADSSDPLWALAGGPRGGAAGRAGGAGAGVGVERARHGELPGGGGGEAEAAAGGGVWGGPKLESGDTSRNVSGEERDALRQILYDSSTGHPPPGPPAVVIYLVVMAVTGWSRWTTISAADVDGKANHQSTGPDGSGLGHEALGSDSGGSERALVLGWRDAGYDAVARRTYAGTWRVLAMDLCLAVRGSRSDEVLILHHVRQVAYIEPAKLASTAAAATKAETSCPKDASHCPSSISIPFSSAPSGPQPATCSPLSRHSSRTKMRQLTVTSSPRPGSEPADAAPTAGRSHAPAKSSAQHLLESFHGDGGSGRLAGGRGCRVLRLRCATLAICVVMGVTWGPPSAALHWHCGKYRTLHSALHGPKFRKRFNPSTKRRMASRPSTQLTCDGTKCNTEQSRSDPAGQANVAATAAGNQRPSSGPESTDPVTARRRATTQRPGHPRPQNSSSSASAPHLFLLIFGHSYAPWAWPGLREAPPRPPDATQHAAWACQSSPGAGPRTANTSGKAHNRPHWQKKNFPRPGPSSSHGATPSPQQPAPSPQAARRGASRPFPWGNGNSPARSTMPNLQRFWELFQQQACPAPACA</sequence>
<feature type="compositionally biased region" description="Low complexity" evidence="8">
    <location>
        <begin position="882"/>
        <end position="891"/>
    </location>
</feature>
<feature type="compositionally biased region" description="Basic residues" evidence="8">
    <location>
        <begin position="1010"/>
        <end position="1024"/>
    </location>
</feature>
<keyword evidence="6" id="KW-0325">Glycoprotein</keyword>
<feature type="region of interest" description="Disordered" evidence="8">
    <location>
        <begin position="1010"/>
        <end position="1096"/>
    </location>
</feature>
<feature type="region of interest" description="Disordered" evidence="8">
    <location>
        <begin position="770"/>
        <end position="791"/>
    </location>
</feature>
<feature type="compositionally biased region" description="Polar residues" evidence="8">
    <location>
        <begin position="405"/>
        <end position="418"/>
    </location>
</feature>
<dbReference type="Gene3D" id="1.50.10.20">
    <property type="match status" value="1"/>
</dbReference>
<dbReference type="SUPFAM" id="SSF48208">
    <property type="entry name" value="Six-hairpin glycosidases"/>
    <property type="match status" value="1"/>
</dbReference>
<feature type="compositionally biased region" description="Polar residues" evidence="8">
    <location>
        <begin position="1136"/>
        <end position="1152"/>
    </location>
</feature>
<feature type="compositionally biased region" description="Low complexity" evidence="8">
    <location>
        <begin position="1048"/>
        <end position="1061"/>
    </location>
</feature>
<keyword evidence="11" id="KW-1185">Reference proteome</keyword>
<gene>
    <name evidence="10" type="ORF">Purlil1_180</name>
</gene>
<dbReference type="InterPro" id="IPR005198">
    <property type="entry name" value="Glyco_hydro_76"/>
</dbReference>
<reference evidence="10 11" key="1">
    <citation type="journal article" date="2024" name="Microbiol. Resour. Announc.">
        <title>Genome annotations for the ascomycete fungi Trichoderma harzianum, Trichoderma aggressivum, and Purpureocillium lilacinum.</title>
        <authorList>
            <person name="Beijen E.P.W."/>
            <person name="Ohm R.A."/>
        </authorList>
    </citation>
    <scope>NUCLEOTIDE SEQUENCE [LARGE SCALE GENOMIC DNA]</scope>
    <source>
        <strain evidence="10 11">CBS 150709</strain>
    </source>
</reference>
<dbReference type="EC" id="3.2.1.101" evidence="3"/>
<feature type="compositionally biased region" description="Low complexity" evidence="8">
    <location>
        <begin position="1186"/>
        <end position="1196"/>
    </location>
</feature>
<evidence type="ECO:0000313" key="11">
    <source>
        <dbReference type="Proteomes" id="UP001287286"/>
    </source>
</evidence>
<dbReference type="Pfam" id="PF03663">
    <property type="entry name" value="Glyco_hydro_76"/>
    <property type="match status" value="1"/>
</dbReference>
<dbReference type="Proteomes" id="UP001287286">
    <property type="component" value="Unassembled WGS sequence"/>
</dbReference>
<evidence type="ECO:0000256" key="7">
    <source>
        <dbReference type="ARBA" id="ARBA00023295"/>
    </source>
</evidence>
<feature type="compositionally biased region" description="Polar residues" evidence="8">
    <location>
        <begin position="1062"/>
        <end position="1072"/>
    </location>
</feature>
<evidence type="ECO:0000256" key="3">
    <source>
        <dbReference type="ARBA" id="ARBA00012350"/>
    </source>
</evidence>
<feature type="region of interest" description="Disordered" evidence="8">
    <location>
        <begin position="1121"/>
        <end position="1210"/>
    </location>
</feature>
<feature type="compositionally biased region" description="Polar residues" evidence="8">
    <location>
        <begin position="911"/>
        <end position="920"/>
    </location>
</feature>
<feature type="chain" id="PRO_5047127649" description="mannan endo-1,6-alpha-mannosidase" evidence="9">
    <location>
        <begin position="23"/>
        <end position="1231"/>
    </location>
</feature>
<keyword evidence="7" id="KW-0326">Glycosidase</keyword>
<evidence type="ECO:0000256" key="2">
    <source>
        <dbReference type="ARBA" id="ARBA00009699"/>
    </source>
</evidence>
<keyword evidence="5" id="KW-0378">Hydrolase</keyword>
<evidence type="ECO:0000256" key="1">
    <source>
        <dbReference type="ARBA" id="ARBA00001452"/>
    </source>
</evidence>
<feature type="compositionally biased region" description="Polar residues" evidence="8">
    <location>
        <begin position="1026"/>
        <end position="1042"/>
    </location>
</feature>
<evidence type="ECO:0000256" key="4">
    <source>
        <dbReference type="ARBA" id="ARBA00022729"/>
    </source>
</evidence>
<organism evidence="10 11">
    <name type="scientific">Purpureocillium lilacinum</name>
    <name type="common">Paecilomyces lilacinus</name>
    <dbReference type="NCBI Taxonomy" id="33203"/>
    <lineage>
        <taxon>Eukaryota</taxon>
        <taxon>Fungi</taxon>
        <taxon>Dikarya</taxon>
        <taxon>Ascomycota</taxon>
        <taxon>Pezizomycotina</taxon>
        <taxon>Sordariomycetes</taxon>
        <taxon>Hypocreomycetidae</taxon>
        <taxon>Hypocreales</taxon>
        <taxon>Ophiocordycipitaceae</taxon>
        <taxon>Purpureocillium</taxon>
    </lineage>
</organism>
<comment type="caution">
    <text evidence="10">The sequence shown here is derived from an EMBL/GenBank/DDBJ whole genome shotgun (WGS) entry which is preliminary data.</text>
</comment>
<evidence type="ECO:0000313" key="10">
    <source>
        <dbReference type="EMBL" id="KAK4095384.1"/>
    </source>
</evidence>
<proteinExistence type="inferred from homology"/>
<evidence type="ECO:0000256" key="5">
    <source>
        <dbReference type="ARBA" id="ARBA00022801"/>
    </source>
</evidence>
<comment type="similarity">
    <text evidence="2">Belongs to the glycosyl hydrolase 76 family.</text>
</comment>
<dbReference type="PANTHER" id="PTHR12145">
    <property type="entry name" value="MANNAN ENDO-1,6-ALPHA-MANNOSIDASE DCW1"/>
    <property type="match status" value="1"/>
</dbReference>
<dbReference type="EMBL" id="JAWRVI010000001">
    <property type="protein sequence ID" value="KAK4095384.1"/>
    <property type="molecule type" value="Genomic_DNA"/>
</dbReference>
<feature type="signal peptide" evidence="9">
    <location>
        <begin position="1"/>
        <end position="22"/>
    </location>
</feature>
<feature type="compositionally biased region" description="Polar residues" evidence="8">
    <location>
        <begin position="894"/>
        <end position="903"/>
    </location>
</feature>
<feature type="region of interest" description="Disordered" evidence="8">
    <location>
        <begin position="687"/>
        <end position="706"/>
    </location>
</feature>
<dbReference type="PANTHER" id="PTHR12145:SF36">
    <property type="entry name" value="MANNAN ENDO-1,6-ALPHA-MANNOSIDASE DCW1"/>
    <property type="match status" value="1"/>
</dbReference>
<feature type="compositionally biased region" description="Gly residues" evidence="8">
    <location>
        <begin position="687"/>
        <end position="705"/>
    </location>
</feature>
<feature type="compositionally biased region" description="Basic residues" evidence="8">
    <location>
        <begin position="1153"/>
        <end position="1164"/>
    </location>
</feature>
<protein>
    <recommendedName>
        <fullName evidence="3">mannan endo-1,6-alpha-mannosidase</fullName>
        <ecNumber evidence="3">3.2.1.101</ecNumber>
    </recommendedName>
</protein>
<evidence type="ECO:0000256" key="9">
    <source>
        <dbReference type="SAM" id="SignalP"/>
    </source>
</evidence>
<evidence type="ECO:0000256" key="8">
    <source>
        <dbReference type="SAM" id="MobiDB-lite"/>
    </source>
</evidence>